<reference evidence="2" key="1">
    <citation type="journal article" date="2023" name="G3 (Bethesda)">
        <title>A reference genome for the long-term kleptoplast-retaining sea slug Elysia crispata morphotype clarki.</title>
        <authorList>
            <person name="Eastman K.E."/>
            <person name="Pendleton A.L."/>
            <person name="Shaikh M.A."/>
            <person name="Suttiyut T."/>
            <person name="Ogas R."/>
            <person name="Tomko P."/>
            <person name="Gavelis G."/>
            <person name="Widhalm J.R."/>
            <person name="Wisecaver J.H."/>
        </authorList>
    </citation>
    <scope>NUCLEOTIDE SEQUENCE</scope>
    <source>
        <strain evidence="2">ECLA1</strain>
    </source>
</reference>
<evidence type="ECO:0000313" key="3">
    <source>
        <dbReference type="Proteomes" id="UP001283361"/>
    </source>
</evidence>
<dbReference type="EMBL" id="JAWDGP010001087">
    <property type="protein sequence ID" value="KAK3794950.1"/>
    <property type="molecule type" value="Genomic_DNA"/>
</dbReference>
<dbReference type="Proteomes" id="UP001283361">
    <property type="component" value="Unassembled WGS sequence"/>
</dbReference>
<feature type="compositionally biased region" description="Low complexity" evidence="1">
    <location>
        <begin position="49"/>
        <end position="60"/>
    </location>
</feature>
<evidence type="ECO:0000256" key="1">
    <source>
        <dbReference type="SAM" id="MobiDB-lite"/>
    </source>
</evidence>
<name>A0AAE1AW95_9GAST</name>
<feature type="compositionally biased region" description="Polar residues" evidence="1">
    <location>
        <begin position="18"/>
        <end position="40"/>
    </location>
</feature>
<keyword evidence="3" id="KW-1185">Reference proteome</keyword>
<organism evidence="2 3">
    <name type="scientific">Elysia crispata</name>
    <name type="common">lettuce slug</name>
    <dbReference type="NCBI Taxonomy" id="231223"/>
    <lineage>
        <taxon>Eukaryota</taxon>
        <taxon>Metazoa</taxon>
        <taxon>Spiralia</taxon>
        <taxon>Lophotrochozoa</taxon>
        <taxon>Mollusca</taxon>
        <taxon>Gastropoda</taxon>
        <taxon>Heterobranchia</taxon>
        <taxon>Euthyneura</taxon>
        <taxon>Panpulmonata</taxon>
        <taxon>Sacoglossa</taxon>
        <taxon>Placobranchoidea</taxon>
        <taxon>Plakobranchidae</taxon>
        <taxon>Elysia</taxon>
    </lineage>
</organism>
<feature type="region of interest" description="Disordered" evidence="1">
    <location>
        <begin position="17"/>
        <end position="101"/>
    </location>
</feature>
<protein>
    <submittedName>
        <fullName evidence="2">Uncharacterized protein</fullName>
    </submittedName>
</protein>
<comment type="caution">
    <text evidence="2">The sequence shown here is derived from an EMBL/GenBank/DDBJ whole genome shotgun (WGS) entry which is preliminary data.</text>
</comment>
<sequence>MNVAASTQFKVNILTVVSPPTNATQNSAPVSTHPQNSPENTARVDVSHLSLPGKLLGSPPAQGQSPTRITTATTRVTTEKTRRGSLAEVSLGPARSETITQ</sequence>
<accession>A0AAE1AW95</accession>
<dbReference type="AlphaFoldDB" id="A0AAE1AW95"/>
<evidence type="ECO:0000313" key="2">
    <source>
        <dbReference type="EMBL" id="KAK3794950.1"/>
    </source>
</evidence>
<gene>
    <name evidence="2" type="ORF">RRG08_001096</name>
</gene>
<proteinExistence type="predicted"/>
<feature type="compositionally biased region" description="Low complexity" evidence="1">
    <location>
        <begin position="67"/>
        <end position="76"/>
    </location>
</feature>